<keyword evidence="4" id="KW-0274">FAD</keyword>
<proteinExistence type="inferred from homology"/>
<accession>A0A238KN02</accession>
<comment type="cofactor">
    <cofactor evidence="1">
        <name>FAD</name>
        <dbReference type="ChEBI" id="CHEBI:57692"/>
    </cofactor>
</comment>
<feature type="domain" description="Acyl-CoA dehydrogenase/oxidase N-terminal" evidence="7">
    <location>
        <begin position="6"/>
        <end position="103"/>
    </location>
</feature>
<evidence type="ECO:0000259" key="6">
    <source>
        <dbReference type="Pfam" id="PF00441"/>
    </source>
</evidence>
<dbReference type="GO" id="GO:0050660">
    <property type="term" value="F:flavin adenine dinucleotide binding"/>
    <property type="evidence" value="ECO:0007669"/>
    <property type="project" value="InterPro"/>
</dbReference>
<dbReference type="Proteomes" id="UP000202922">
    <property type="component" value="Unassembled WGS sequence"/>
</dbReference>
<name>A0A238KN02_9RHOB</name>
<dbReference type="SUPFAM" id="SSF56645">
    <property type="entry name" value="Acyl-CoA dehydrogenase NM domain-like"/>
    <property type="match status" value="1"/>
</dbReference>
<feature type="domain" description="Acyl-CoA dehydrogenase/oxidase C-terminal" evidence="6">
    <location>
        <begin position="210"/>
        <end position="347"/>
    </location>
</feature>
<keyword evidence="9" id="KW-1185">Reference proteome</keyword>
<dbReference type="OrthoDB" id="7328575at2"/>
<dbReference type="CDD" id="cd00567">
    <property type="entry name" value="ACAD"/>
    <property type="match status" value="1"/>
</dbReference>
<dbReference type="EC" id="1.3.1.95" evidence="8"/>
<dbReference type="Pfam" id="PF00441">
    <property type="entry name" value="Acyl-CoA_dh_1"/>
    <property type="match status" value="1"/>
</dbReference>
<dbReference type="InterPro" id="IPR036250">
    <property type="entry name" value="AcylCo_DH-like_C"/>
</dbReference>
<dbReference type="PANTHER" id="PTHR43884">
    <property type="entry name" value="ACYL-COA DEHYDROGENASE"/>
    <property type="match status" value="1"/>
</dbReference>
<evidence type="ECO:0000313" key="9">
    <source>
        <dbReference type="Proteomes" id="UP000202922"/>
    </source>
</evidence>
<evidence type="ECO:0000313" key="8">
    <source>
        <dbReference type="EMBL" id="SMX44229.1"/>
    </source>
</evidence>
<sequence length="352" mass="37677">MDFSLTEDRQMLSDTLNRYLAEQYPAEHRIKVAYDAPFHDATKWAELAELGVLGALAPENVGGFGGAGFDITVVFEALGRAMCPEPMLGTLMASRLLAAAGEDQEALLDGSARYAVAIGEIEAPYELDHIATTATGETLSGRKSCVYGGNVADVLLVAARNGDDLSLYAVQAADAQITGYGLIDGGGAAEVMLDATPARLILQDAKAALEDALDAGALALCAEAVGLMDVTNAMLLDYLRQRKQFGRNIGSFQALQHRCADLAIEIEQARSITIFAASRLEQPDRARAVSMAKNLIGRAAKLVAEESTQMHGGIGMTWEYPGSHYTKRLVMLDHQLGDTDFHLERVMRLGAA</sequence>
<organism evidence="8 9">
    <name type="scientific">Actibacterium lipolyticum</name>
    <dbReference type="NCBI Taxonomy" id="1524263"/>
    <lineage>
        <taxon>Bacteria</taxon>
        <taxon>Pseudomonadati</taxon>
        <taxon>Pseudomonadota</taxon>
        <taxon>Alphaproteobacteria</taxon>
        <taxon>Rhodobacterales</taxon>
        <taxon>Roseobacteraceae</taxon>
        <taxon>Actibacterium</taxon>
    </lineage>
</organism>
<dbReference type="GO" id="GO:0043958">
    <property type="term" value="F:acryloyl-CoA reductase (NADH) activity"/>
    <property type="evidence" value="ECO:0007669"/>
    <property type="project" value="UniProtKB-EC"/>
</dbReference>
<keyword evidence="3" id="KW-0285">Flavoprotein</keyword>
<gene>
    <name evidence="8" type="primary">acrC</name>
    <name evidence="8" type="ORF">COL8621_02504</name>
</gene>
<evidence type="ECO:0000256" key="4">
    <source>
        <dbReference type="ARBA" id="ARBA00022827"/>
    </source>
</evidence>
<dbReference type="InterPro" id="IPR009075">
    <property type="entry name" value="AcylCo_DH/oxidase_C"/>
</dbReference>
<dbReference type="Gene3D" id="2.40.110.10">
    <property type="entry name" value="Butyryl-CoA Dehydrogenase, subunit A, domain 2"/>
    <property type="match status" value="1"/>
</dbReference>
<keyword evidence="5 8" id="KW-0560">Oxidoreductase</keyword>
<dbReference type="Gene3D" id="1.20.140.10">
    <property type="entry name" value="Butyryl-CoA Dehydrogenase, subunit A, domain 3"/>
    <property type="match status" value="1"/>
</dbReference>
<dbReference type="InterPro" id="IPR046373">
    <property type="entry name" value="Acyl-CoA_Oxase/DH_mid-dom_sf"/>
</dbReference>
<dbReference type="RefSeq" id="WP_093967649.1">
    <property type="nucleotide sequence ID" value="NZ_FXYE01000002.1"/>
</dbReference>
<comment type="similarity">
    <text evidence="2">Belongs to the acyl-CoA dehydrogenase family.</text>
</comment>
<protein>
    <submittedName>
        <fullName evidence="8">Acryloyl-CoA reductase (NADH)</fullName>
        <ecNumber evidence="8">1.3.1.95</ecNumber>
    </submittedName>
</protein>
<dbReference type="InterPro" id="IPR009100">
    <property type="entry name" value="AcylCoA_DH/oxidase_NM_dom_sf"/>
</dbReference>
<evidence type="ECO:0000256" key="3">
    <source>
        <dbReference type="ARBA" id="ARBA00022630"/>
    </source>
</evidence>
<dbReference type="PANTHER" id="PTHR43884:SF20">
    <property type="entry name" value="ACYL-COA DEHYDROGENASE FADE28"/>
    <property type="match status" value="1"/>
</dbReference>
<dbReference type="Pfam" id="PF02771">
    <property type="entry name" value="Acyl-CoA_dh_N"/>
    <property type="match status" value="1"/>
</dbReference>
<dbReference type="GO" id="GO:0003995">
    <property type="term" value="F:acyl-CoA dehydrogenase activity"/>
    <property type="evidence" value="ECO:0007669"/>
    <property type="project" value="TreeGrafter"/>
</dbReference>
<evidence type="ECO:0000259" key="7">
    <source>
        <dbReference type="Pfam" id="PF02771"/>
    </source>
</evidence>
<dbReference type="AlphaFoldDB" id="A0A238KN02"/>
<evidence type="ECO:0000256" key="1">
    <source>
        <dbReference type="ARBA" id="ARBA00001974"/>
    </source>
</evidence>
<dbReference type="EMBL" id="FXYE01000002">
    <property type="protein sequence ID" value="SMX44229.1"/>
    <property type="molecule type" value="Genomic_DNA"/>
</dbReference>
<dbReference type="InterPro" id="IPR037069">
    <property type="entry name" value="AcylCoA_DH/ox_N_sf"/>
</dbReference>
<reference evidence="9" key="1">
    <citation type="submission" date="2017-05" db="EMBL/GenBank/DDBJ databases">
        <authorList>
            <person name="Rodrigo-Torres L."/>
            <person name="Arahal R. D."/>
            <person name="Lucena T."/>
        </authorList>
    </citation>
    <scope>NUCLEOTIDE SEQUENCE [LARGE SCALE GENOMIC DNA]</scope>
    <source>
        <strain evidence="9">CECT 8621</strain>
    </source>
</reference>
<evidence type="ECO:0000256" key="2">
    <source>
        <dbReference type="ARBA" id="ARBA00009347"/>
    </source>
</evidence>
<dbReference type="InterPro" id="IPR013786">
    <property type="entry name" value="AcylCoA_DH/ox_N"/>
</dbReference>
<evidence type="ECO:0000256" key="5">
    <source>
        <dbReference type="ARBA" id="ARBA00023002"/>
    </source>
</evidence>
<dbReference type="Gene3D" id="1.10.540.10">
    <property type="entry name" value="Acyl-CoA dehydrogenase/oxidase, N-terminal domain"/>
    <property type="match status" value="1"/>
</dbReference>
<dbReference type="SUPFAM" id="SSF47203">
    <property type="entry name" value="Acyl-CoA dehydrogenase C-terminal domain-like"/>
    <property type="match status" value="1"/>
</dbReference>